<dbReference type="Proteomes" id="UP000305948">
    <property type="component" value="Unassembled WGS sequence"/>
</dbReference>
<evidence type="ECO:0000313" key="1">
    <source>
        <dbReference type="EMBL" id="TFK47360.1"/>
    </source>
</evidence>
<name>A0A5C3MQV5_9AGAM</name>
<protein>
    <submittedName>
        <fullName evidence="1">Uncharacterized protein</fullName>
    </submittedName>
</protein>
<keyword evidence="2" id="KW-1185">Reference proteome</keyword>
<sequence>MNILVAIFDNMTPTWKPCRVEEEEIVRAGEEMKWREPERETTWREKERVAHYRRELAGLAALARTAGAFRDAAHQCLYSTLIIFPCTNISALAEALRSHGDLVRSLVYDSTLRKDRPHEEAVERFRLLNECFSSMKKLCVFEVYGSRILFMPEKQRLEWQRVDATVPPFPVPDGPMPPIQSFTWRSRLTDKHNDRQMICALAHFAPSLVTSHLASRRLESDTERHHDFRVSDAASALCRLWASLPRGAITPEDLRELLSRHNFDFQLKDLAACFTRITKAGRPPIPFDVLSSCGFLQRFRLQTKKLKEYSPWDPQLPIDLPYSLRLLQLCLVMDRKEDDKPSIACFKGLIGYLKCGRAHNLRRLILTIWWTKRPPKADDAQDFGPRPFDMFLRCRGQDMLRTACNRAGVDLDLRVNGED</sequence>
<reference evidence="1 2" key="1">
    <citation type="journal article" date="2019" name="Nat. Ecol. Evol.">
        <title>Megaphylogeny resolves global patterns of mushroom evolution.</title>
        <authorList>
            <person name="Varga T."/>
            <person name="Krizsan K."/>
            <person name="Foldi C."/>
            <person name="Dima B."/>
            <person name="Sanchez-Garcia M."/>
            <person name="Sanchez-Ramirez S."/>
            <person name="Szollosi G.J."/>
            <person name="Szarkandi J.G."/>
            <person name="Papp V."/>
            <person name="Albert L."/>
            <person name="Andreopoulos W."/>
            <person name="Angelini C."/>
            <person name="Antonin V."/>
            <person name="Barry K.W."/>
            <person name="Bougher N.L."/>
            <person name="Buchanan P."/>
            <person name="Buyck B."/>
            <person name="Bense V."/>
            <person name="Catcheside P."/>
            <person name="Chovatia M."/>
            <person name="Cooper J."/>
            <person name="Damon W."/>
            <person name="Desjardin D."/>
            <person name="Finy P."/>
            <person name="Geml J."/>
            <person name="Haridas S."/>
            <person name="Hughes K."/>
            <person name="Justo A."/>
            <person name="Karasinski D."/>
            <person name="Kautmanova I."/>
            <person name="Kiss B."/>
            <person name="Kocsube S."/>
            <person name="Kotiranta H."/>
            <person name="LaButti K.M."/>
            <person name="Lechner B.E."/>
            <person name="Liimatainen K."/>
            <person name="Lipzen A."/>
            <person name="Lukacs Z."/>
            <person name="Mihaltcheva S."/>
            <person name="Morgado L.N."/>
            <person name="Niskanen T."/>
            <person name="Noordeloos M.E."/>
            <person name="Ohm R.A."/>
            <person name="Ortiz-Santana B."/>
            <person name="Ovrebo C."/>
            <person name="Racz N."/>
            <person name="Riley R."/>
            <person name="Savchenko A."/>
            <person name="Shiryaev A."/>
            <person name="Soop K."/>
            <person name="Spirin V."/>
            <person name="Szebenyi C."/>
            <person name="Tomsovsky M."/>
            <person name="Tulloss R.E."/>
            <person name="Uehling J."/>
            <person name="Grigoriev I.V."/>
            <person name="Vagvolgyi C."/>
            <person name="Papp T."/>
            <person name="Martin F.M."/>
            <person name="Miettinen O."/>
            <person name="Hibbett D.S."/>
            <person name="Nagy L.G."/>
        </authorList>
    </citation>
    <scope>NUCLEOTIDE SEQUENCE [LARGE SCALE GENOMIC DNA]</scope>
    <source>
        <strain evidence="1 2">OMC1185</strain>
    </source>
</reference>
<organism evidence="1 2">
    <name type="scientific">Heliocybe sulcata</name>
    <dbReference type="NCBI Taxonomy" id="5364"/>
    <lineage>
        <taxon>Eukaryota</taxon>
        <taxon>Fungi</taxon>
        <taxon>Dikarya</taxon>
        <taxon>Basidiomycota</taxon>
        <taxon>Agaricomycotina</taxon>
        <taxon>Agaricomycetes</taxon>
        <taxon>Gloeophyllales</taxon>
        <taxon>Gloeophyllaceae</taxon>
        <taxon>Heliocybe</taxon>
    </lineage>
</organism>
<proteinExistence type="predicted"/>
<dbReference type="EMBL" id="ML213524">
    <property type="protein sequence ID" value="TFK47360.1"/>
    <property type="molecule type" value="Genomic_DNA"/>
</dbReference>
<accession>A0A5C3MQV5</accession>
<gene>
    <name evidence="1" type="ORF">OE88DRAFT_1647873</name>
</gene>
<evidence type="ECO:0000313" key="2">
    <source>
        <dbReference type="Proteomes" id="UP000305948"/>
    </source>
</evidence>
<dbReference type="AlphaFoldDB" id="A0A5C3MQV5"/>